<dbReference type="PANTHER" id="PTHR46363">
    <property type="entry name" value="DEOXYRIBONUCLEASE TATDN2-RELATED"/>
    <property type="match status" value="1"/>
</dbReference>
<comment type="similarity">
    <text evidence="1">Belongs to the metallo-dependent hydrolases superfamily. TatD-type hydrolase family.</text>
</comment>
<dbReference type="GO" id="GO:0016788">
    <property type="term" value="F:hydrolase activity, acting on ester bonds"/>
    <property type="evidence" value="ECO:0007669"/>
    <property type="project" value="InterPro"/>
</dbReference>
<feature type="region of interest" description="Disordered" evidence="3">
    <location>
        <begin position="217"/>
        <end position="243"/>
    </location>
</feature>
<sequence>MIFKKAFQDIIGTPVRSKRTSNEHKSSSDKEHQRGSDECDLKVFVPGAGIAKKSEHHSDEDDVQKEAPERLSDSSDVVTELPNKSEANVHEETQRLVFLYDDSDEDTNTGGVVEKDPSIGSDFSDVEDVHSLARFSQEDPIPSCCSIPKAYSGTSSSYVMYPPYLYKSPWCNYTDQWTSSPVYKPCTEQDIWRQEESNGSLISDHCTDWLEKSSLSVSSDRESPEHLQRQRSGSFHSPLTHKNTNLTQRRKSDSFVLSDFSTNPTSFKDGFIDTHCHLDMLFGKLSFKGSFAEFRRAYNTSFPVEFQGCIADFCDPDTLHNLQWQDLLEEDMVWGAFGCHPHFAQYFTNQQQEEIMKALRHPKAVAYGEMGLDYSHKCSTKIPVQQKVFEDQLKLAVSLGKPLVIHCRDADEDLFRIMKKLVPSDYKFHRHCFTGPYSQIEPFLNEFPNMAVGFTALVTYHSATDAKDAMKRIPLERLLVETDAPYFLPRQVPKGVCKFAHPGLALHTIQEIAKLRNISVKSVLSALRKNTNQLYSI</sequence>
<evidence type="ECO:0000256" key="3">
    <source>
        <dbReference type="SAM" id="MobiDB-lite"/>
    </source>
</evidence>
<feature type="compositionally biased region" description="Polar residues" evidence="3">
    <location>
        <begin position="230"/>
        <end position="243"/>
    </location>
</feature>
<protein>
    <submittedName>
        <fullName evidence="4">Deoxyribonuclease TATDN2</fullName>
    </submittedName>
</protein>
<dbReference type="CDD" id="cd01310">
    <property type="entry name" value="TatD_DNAse"/>
    <property type="match status" value="1"/>
</dbReference>
<dbReference type="Pfam" id="PF01026">
    <property type="entry name" value="TatD_DNase"/>
    <property type="match status" value="1"/>
</dbReference>
<evidence type="ECO:0000256" key="1">
    <source>
        <dbReference type="ARBA" id="ARBA00009275"/>
    </source>
</evidence>
<evidence type="ECO:0000256" key="2">
    <source>
        <dbReference type="ARBA" id="ARBA00022801"/>
    </source>
</evidence>
<feature type="compositionally biased region" description="Basic and acidic residues" evidence="3">
    <location>
        <begin position="20"/>
        <end position="41"/>
    </location>
</feature>
<dbReference type="InterPro" id="IPR001130">
    <property type="entry name" value="TatD-like"/>
</dbReference>
<evidence type="ECO:0000313" key="5">
    <source>
        <dbReference type="Proteomes" id="UP001295444"/>
    </source>
</evidence>
<dbReference type="AlphaFoldDB" id="A0AAD1SX85"/>
<feature type="compositionally biased region" description="Basic and acidic residues" evidence="3">
    <location>
        <begin position="219"/>
        <end position="228"/>
    </location>
</feature>
<name>A0AAD1SX85_PELCU</name>
<reference evidence="4" key="1">
    <citation type="submission" date="2022-03" db="EMBL/GenBank/DDBJ databases">
        <authorList>
            <person name="Alioto T."/>
            <person name="Alioto T."/>
            <person name="Gomez Garrido J."/>
        </authorList>
    </citation>
    <scope>NUCLEOTIDE SEQUENCE</scope>
</reference>
<dbReference type="Gene3D" id="3.20.20.140">
    <property type="entry name" value="Metal-dependent hydrolases"/>
    <property type="match status" value="1"/>
</dbReference>
<feature type="region of interest" description="Disordered" evidence="3">
    <location>
        <begin position="1"/>
        <end position="86"/>
    </location>
</feature>
<accession>A0AAD1SX85</accession>
<dbReference type="Proteomes" id="UP001295444">
    <property type="component" value="Chromosome 08"/>
</dbReference>
<dbReference type="PROSITE" id="PS01090">
    <property type="entry name" value="TATD_2"/>
    <property type="match status" value="1"/>
</dbReference>
<dbReference type="EMBL" id="OW240919">
    <property type="protein sequence ID" value="CAH2312139.1"/>
    <property type="molecule type" value="Genomic_DNA"/>
</dbReference>
<keyword evidence="2" id="KW-0378">Hydrolase</keyword>
<proteinExistence type="inferred from homology"/>
<organism evidence="4 5">
    <name type="scientific">Pelobates cultripes</name>
    <name type="common">Western spadefoot toad</name>
    <dbReference type="NCBI Taxonomy" id="61616"/>
    <lineage>
        <taxon>Eukaryota</taxon>
        <taxon>Metazoa</taxon>
        <taxon>Chordata</taxon>
        <taxon>Craniata</taxon>
        <taxon>Vertebrata</taxon>
        <taxon>Euteleostomi</taxon>
        <taxon>Amphibia</taxon>
        <taxon>Batrachia</taxon>
        <taxon>Anura</taxon>
        <taxon>Pelobatoidea</taxon>
        <taxon>Pelobatidae</taxon>
        <taxon>Pelobates</taxon>
    </lineage>
</organism>
<dbReference type="InterPro" id="IPR032466">
    <property type="entry name" value="Metal_Hydrolase"/>
</dbReference>
<feature type="compositionally biased region" description="Basic and acidic residues" evidence="3">
    <location>
        <begin position="52"/>
        <end position="73"/>
    </location>
</feature>
<dbReference type="SUPFAM" id="SSF51556">
    <property type="entry name" value="Metallo-dependent hydrolases"/>
    <property type="match status" value="1"/>
</dbReference>
<dbReference type="PROSITE" id="PS01137">
    <property type="entry name" value="TATD_1"/>
    <property type="match status" value="1"/>
</dbReference>
<dbReference type="FunFam" id="3.20.20.140:FF:000027">
    <property type="entry name" value="putative deoxyribonuclease TATDN2"/>
    <property type="match status" value="1"/>
</dbReference>
<dbReference type="PANTHER" id="PTHR46363:SF1">
    <property type="entry name" value="DEOXYRIBONUCLEASE TATDN2-RELATED"/>
    <property type="match status" value="1"/>
</dbReference>
<dbReference type="InterPro" id="IPR018228">
    <property type="entry name" value="DNase_TatD-rel_CS"/>
</dbReference>
<evidence type="ECO:0000313" key="4">
    <source>
        <dbReference type="EMBL" id="CAH2312139.1"/>
    </source>
</evidence>
<gene>
    <name evidence="4" type="ORF">PECUL_23A000558</name>
</gene>
<keyword evidence="5" id="KW-1185">Reference proteome</keyword>